<dbReference type="Gene3D" id="2.30.110.10">
    <property type="entry name" value="Electron Transport, Fmn-binding Protein, Chain A"/>
    <property type="match status" value="1"/>
</dbReference>
<dbReference type="AlphaFoldDB" id="A0A4Q7PJB6"/>
<accession>A0A4Q7PJB6</accession>
<dbReference type="Proteomes" id="UP000292262">
    <property type="component" value="Unassembled WGS sequence"/>
</dbReference>
<gene>
    <name evidence="1" type="ORF">EV197_1161</name>
</gene>
<dbReference type="Pfam" id="PF04299">
    <property type="entry name" value="FMN_bind_2"/>
    <property type="match status" value="1"/>
</dbReference>
<protein>
    <submittedName>
        <fullName evidence="1">PaiB family negative transcriptional regulator</fullName>
    </submittedName>
</protein>
<name>A0A4Q7PJB6_9FLAO</name>
<dbReference type="PANTHER" id="PTHR35802">
    <property type="entry name" value="PROTEASE SYNTHASE AND SPORULATION PROTEIN PAI 2"/>
    <property type="match status" value="1"/>
</dbReference>
<proteinExistence type="predicted"/>
<reference evidence="1 2" key="1">
    <citation type="submission" date="2019-02" db="EMBL/GenBank/DDBJ databases">
        <title>Genomic Encyclopedia of Type Strains, Phase IV (KMG-IV): sequencing the most valuable type-strain genomes for metagenomic binning, comparative biology and taxonomic classification.</title>
        <authorList>
            <person name="Goeker M."/>
        </authorList>
    </citation>
    <scope>NUCLEOTIDE SEQUENCE [LARGE SCALE GENOMIC DNA]</scope>
    <source>
        <strain evidence="1 2">DSM 17196</strain>
    </source>
</reference>
<organism evidence="1 2">
    <name type="scientific">Aquimarina brevivitae</name>
    <dbReference type="NCBI Taxonomy" id="323412"/>
    <lineage>
        <taxon>Bacteria</taxon>
        <taxon>Pseudomonadati</taxon>
        <taxon>Bacteroidota</taxon>
        <taxon>Flavobacteriia</taxon>
        <taxon>Flavobacteriales</taxon>
        <taxon>Flavobacteriaceae</taxon>
        <taxon>Aquimarina</taxon>
    </lineage>
</organism>
<evidence type="ECO:0000313" key="2">
    <source>
        <dbReference type="Proteomes" id="UP000292262"/>
    </source>
</evidence>
<dbReference type="OrthoDB" id="9794948at2"/>
<dbReference type="InterPro" id="IPR007396">
    <property type="entry name" value="TR_PAI2-type"/>
</dbReference>
<dbReference type="EMBL" id="SGXE01000001">
    <property type="protein sequence ID" value="RZS99930.1"/>
    <property type="molecule type" value="Genomic_DNA"/>
</dbReference>
<evidence type="ECO:0000313" key="1">
    <source>
        <dbReference type="EMBL" id="RZS99930.1"/>
    </source>
</evidence>
<dbReference type="PANTHER" id="PTHR35802:SF1">
    <property type="entry name" value="PROTEASE SYNTHASE AND SPORULATION PROTEIN PAI 2"/>
    <property type="match status" value="1"/>
</dbReference>
<keyword evidence="2" id="KW-1185">Reference proteome</keyword>
<dbReference type="RefSeq" id="WP_130285742.1">
    <property type="nucleotide sequence ID" value="NZ_SGXE01000001.1"/>
</dbReference>
<dbReference type="PIRSF" id="PIRSF010372">
    <property type="entry name" value="PaiB"/>
    <property type="match status" value="1"/>
</dbReference>
<dbReference type="InterPro" id="IPR012349">
    <property type="entry name" value="Split_barrel_FMN-bd"/>
</dbReference>
<sequence>MSNSYPPKHHQEYNSELIQQVALQYPFATLVSANSDEPYITHAPLILENNKLIGHIDASNPHVSLLKNNNKAVAIFNGPQSYISPSVYTTKQLPTWNYLIAHGYGLVTAITDPLAIKKSLVTMTEYMEGTTPKFVLDLEDPRMDRLVPYIHCFELNIQRWEGKFKISQDKSIQDIDNAKQQLIKSNQASIKDFIDSLFAAHFSH</sequence>
<dbReference type="SUPFAM" id="SSF50475">
    <property type="entry name" value="FMN-binding split barrel"/>
    <property type="match status" value="1"/>
</dbReference>
<comment type="caution">
    <text evidence="1">The sequence shown here is derived from an EMBL/GenBank/DDBJ whole genome shotgun (WGS) entry which is preliminary data.</text>
</comment>